<evidence type="ECO:0000313" key="2">
    <source>
        <dbReference type="EMBL" id="MCG4526648.1"/>
    </source>
</evidence>
<dbReference type="Proteomes" id="UP001200313">
    <property type="component" value="Unassembled WGS sequence"/>
</dbReference>
<sequence>MRSIEMKNRCLLYYGNPVGYRTEQGVVADSMFRREELADWLAKKGLAVQWTDGVYDRLSTGGYQAADGGPALKSCRIWQLGPLAPIAMRFIGLDRMQAEYGGPDLARYQVVYDGAVGTNSLDGIWEAFCRKPLGSDGQPLAISDLIELYDDSGSEFYYVDRTSIVPVQLEAPEQEPGMSMTL</sequence>
<name>A0ABS9M7K5_9FIRM</name>
<comment type="caution">
    <text evidence="2">The sequence shown here is derived from an EMBL/GenBank/DDBJ whole genome shotgun (WGS) entry which is preliminary data.</text>
</comment>
<gene>
    <name evidence="2" type="ORF">L0P79_06090</name>
</gene>
<dbReference type="Pfam" id="PF14191">
    <property type="entry name" value="YodL"/>
    <property type="match status" value="1"/>
</dbReference>
<accession>A0ABS9M7K5</accession>
<evidence type="ECO:0000313" key="3">
    <source>
        <dbReference type="Proteomes" id="UP001200313"/>
    </source>
</evidence>
<dbReference type="RefSeq" id="WP_006876485.1">
    <property type="nucleotide sequence ID" value="NZ_JAKNJB010000008.1"/>
</dbReference>
<reference evidence="2 3" key="1">
    <citation type="submission" date="2022-01" db="EMBL/GenBank/DDBJ databases">
        <title>Collection of gut derived symbiotic bacterial strains cultured from healthy donors.</title>
        <authorList>
            <person name="Lin H."/>
            <person name="Kohout C."/>
            <person name="Waligurski E."/>
            <person name="Pamer E.G."/>
        </authorList>
    </citation>
    <scope>NUCLEOTIDE SEQUENCE [LARGE SCALE GENOMIC DNA]</scope>
    <source>
        <strain evidence="2 3">DFI.3.7</strain>
    </source>
</reference>
<organism evidence="2 3">
    <name type="scientific">Intestinimonas massiliensis</name>
    <name type="common">ex Afouda et al. 2020</name>
    <dbReference type="NCBI Taxonomy" id="1673721"/>
    <lineage>
        <taxon>Bacteria</taxon>
        <taxon>Bacillati</taxon>
        <taxon>Bacillota</taxon>
        <taxon>Clostridia</taxon>
        <taxon>Eubacteriales</taxon>
        <taxon>Intestinimonas</taxon>
    </lineage>
</organism>
<proteinExistence type="predicted"/>
<protein>
    <submittedName>
        <fullName evidence="2">YodL domain-containing protein</fullName>
    </submittedName>
</protein>
<feature type="domain" description="YodL-like" evidence="1">
    <location>
        <begin position="74"/>
        <end position="163"/>
    </location>
</feature>
<dbReference type="EMBL" id="JAKNJB010000008">
    <property type="protein sequence ID" value="MCG4526648.1"/>
    <property type="molecule type" value="Genomic_DNA"/>
</dbReference>
<keyword evidence="3" id="KW-1185">Reference proteome</keyword>
<dbReference type="InterPro" id="IPR025923">
    <property type="entry name" value="YodL-like_dom"/>
</dbReference>
<evidence type="ECO:0000259" key="1">
    <source>
        <dbReference type="Pfam" id="PF14191"/>
    </source>
</evidence>